<feature type="compositionally biased region" description="Polar residues" evidence="4">
    <location>
        <begin position="1472"/>
        <end position="1482"/>
    </location>
</feature>
<evidence type="ECO:0000313" key="8">
    <source>
        <dbReference type="Proteomes" id="UP001146120"/>
    </source>
</evidence>
<protein>
    <recommendedName>
        <fullName evidence="6">MI domain-containing protein</fullName>
    </recommendedName>
</protein>
<dbReference type="SUPFAM" id="SSF48371">
    <property type="entry name" value="ARM repeat"/>
    <property type="match status" value="2"/>
</dbReference>
<dbReference type="InterPro" id="IPR057626">
    <property type="entry name" value="S-S_Temptin"/>
</dbReference>
<dbReference type="CDD" id="cd13778">
    <property type="entry name" value="Aar2_C"/>
    <property type="match status" value="1"/>
</dbReference>
<feature type="compositionally biased region" description="Basic and acidic residues" evidence="4">
    <location>
        <begin position="997"/>
        <end position="1008"/>
    </location>
</feature>
<feature type="compositionally biased region" description="Low complexity" evidence="4">
    <location>
        <begin position="796"/>
        <end position="806"/>
    </location>
</feature>
<feature type="region of interest" description="Disordered" evidence="4">
    <location>
        <begin position="783"/>
        <end position="1031"/>
    </location>
</feature>
<feature type="region of interest" description="Disordered" evidence="4">
    <location>
        <begin position="674"/>
        <end position="696"/>
    </location>
</feature>
<dbReference type="InterPro" id="IPR033647">
    <property type="entry name" value="Aar2_N"/>
</dbReference>
<dbReference type="CDD" id="cd13777">
    <property type="entry name" value="Aar2_N"/>
    <property type="match status" value="1"/>
</dbReference>
<dbReference type="Pfam" id="PF02854">
    <property type="entry name" value="MIF4G"/>
    <property type="match status" value="2"/>
</dbReference>
<feature type="compositionally biased region" description="Low complexity" evidence="4">
    <location>
        <begin position="1527"/>
        <end position="1538"/>
    </location>
</feature>
<gene>
    <name evidence="7" type="ORF">N0F65_000181</name>
</gene>
<feature type="compositionally biased region" description="Basic and acidic residues" evidence="4">
    <location>
        <begin position="840"/>
        <end position="849"/>
    </location>
</feature>
<dbReference type="InterPro" id="IPR003890">
    <property type="entry name" value="MIF4G-like_typ-3"/>
</dbReference>
<comment type="caution">
    <text evidence="7">The sequence shown here is derived from an EMBL/GenBank/DDBJ whole genome shotgun (WGS) entry which is preliminary data.</text>
</comment>
<evidence type="ECO:0000256" key="1">
    <source>
        <dbReference type="ARBA" id="ARBA00005775"/>
    </source>
</evidence>
<feature type="compositionally biased region" description="Low complexity" evidence="4">
    <location>
        <begin position="187"/>
        <end position="198"/>
    </location>
</feature>
<evidence type="ECO:0000256" key="2">
    <source>
        <dbReference type="ARBA" id="ARBA00022540"/>
    </source>
</evidence>
<feature type="compositionally biased region" description="Polar residues" evidence="4">
    <location>
        <begin position="131"/>
        <end position="149"/>
    </location>
</feature>
<feature type="compositionally biased region" description="Low complexity" evidence="4">
    <location>
        <begin position="813"/>
        <end position="830"/>
    </location>
</feature>
<dbReference type="Pfam" id="PF24784">
    <property type="entry name" value="Temptin_C"/>
    <property type="match status" value="1"/>
</dbReference>
<evidence type="ECO:0000313" key="7">
    <source>
        <dbReference type="EMBL" id="DAZ96615.1"/>
    </source>
</evidence>
<feature type="chain" id="PRO_5043573346" description="MI domain-containing protein" evidence="5">
    <location>
        <begin position="18"/>
        <end position="1901"/>
    </location>
</feature>
<accession>A0AAV2YR91</accession>
<feature type="region of interest" description="Disordered" evidence="4">
    <location>
        <begin position="126"/>
        <end position="198"/>
    </location>
</feature>
<dbReference type="PROSITE" id="PS51366">
    <property type="entry name" value="MI"/>
    <property type="match status" value="1"/>
</dbReference>
<sequence>MLSVVGVFVLGLWCVNARPQFVARIPNGNSVPGINALGHVNGQTGGGTLNVFGSDFRAANFQWSTALCHHDSDSDGATNGEELGDPCCEWTGSSPGSSLSTNLLSHPGIKNTFTTAQLAALRCVSPRAATPQPSHEQDNTTNLTQSAASSAAEDPTIETHSPRPDLDSVMTDEPETVLPSTRPPTTTPAKADDTPAPTSSARFLQRNFIVGMSIVVAGVMPVSWSIGMEQMTSSASSLADVFAQRLQQPQTSVSKDTQSNRIGGFLVCLDVPEGTEFGVDYEVFRTGAKFQGVKFVPLGLHFVIFRAQEHEHGIRQGFFVHVKQHAQVIVREWSKENEELGRPRPGLNVEHLEQAVRSFQLDNGLGPYPQRHLKTWQRLSRYISQPVLKRCGIELGMLLLPGDCDATTDSVLPSEPTAASDVVPFFYDAPRTACFTRLNKARADLSASETTMYHFDRSKMLEDLIRSDFSGEWEQLMGEFQLSFILFLQLSSMAALEQWKQFVSLLCSCDAIVRSKPELFLAFLKVLRVQLEQIPADFFDDSLTSNNFLRPCLSSLFEILDAHDINEQRFGLHGLTDAMEDDEYAPVVVLTDEMMMPDAADMHNPYKQPGGYQVSDSFGHCALPTSSGGADAWMHLQHGRYYANQMYGPPPGGVAPGPGMAPAPGQHIPGMGRGPPGSQHYHQHRGGRGQARGAPHYAPRGGNNMNMPRGGGQYYMPQMAPGYMMGQAQYMGGPPMYGPMQGMPMPAMPMGGMPMPGMPPQQQHQPPAKREKNVLKIVNPHTGERVDLLAQGKPGASTPTDSTAKPATDDTAKAAPASTDADGKKAPTASPKKKTAKSPAKKEPEEAHAKPTPATPSKQEPKKQEKPATPAPAAPSASATPTKSPQKTTAAAASSKAVESPKAPATKETNAKAVASPKAPAKKDAPTPPPAPKFKELPAAAGSGPRPWPSMEVVNEGPVRARNGRGGGGGGWEREKGLNRQSSRSGGGGSQWARSQEPPKRGRGDRGGRGGRGGRGQAQEPLFDGPVKPLERTDNRWIPVKAASTLEAAKKKVYSIMNKMTREKFDRLAGQLTDINMESLEMLEAVIKIIFDKALGEPHFCDMYADLCVHLEKNWKEWSFLKIVQNDDDDKFYWTTMAELDSEVVGPFSTAAAAIEDAETDDFEPSPAPSTMTVSEVRVRKGKFIKVWVDGDKYYWSGQLIEDLGSEQQLNGPFDSHDYASRVAIKACSFKRILLNACQEEFEKDNIYEELEDAYKQAKKENKITPEMEVDFEEKRLIMKGRMLGNIRFIGELYRKGMLQERIMHECILKLMGVKIEMRKNGMELVPSRPNDAPDEENVESMCKLLTTMGKDLDKHGTQGYMATYFNYLENTLSKDKRLCSRIIFMIKDLIELRRNKWVPRRKELQQKTLTEIRKEAEREQQRPPPSGPPGRSDSFRGDRRGDRGDRDLRRSNSSRDGGFSNRPTMAPVYSHSMNSRSSGGNKMNLPSRGIQRDDSVKTGPQGRPASFGTASRRGGAPASFSSRRTAPGSSASEASPAKTPKKVIEPLSDEAKEKIEKKGVSIAEEFASIKLLDEADACLAEVKKEFQNHMDVDRSFTKSILENAMEAKDALRGSMFDLIEQLSLTKKSLRFEGVRYGLQNMIQLGGDLWCDVPKMHLHVADIVSRFMIDSETTGVTIDWVMTGCNDEIEDEIFEELIDGDFLAATVGTCLGELKAKDLEKARKEVRKSNVTYFAILPSHARTTNDLKRWIDKYELADVLPFQPAFVIADKVANCGHEEVIAWVEKNLSDDLRKDSLFATHVSMFILNCMGEDEAPSFEQSMLLTGFLGDAEMQARFVSAIFQTRSEADKIKKLLKQLLQETAVTTQGLTKWLDLKKTNSVGRTKGLDELADFVEKCTRSK</sequence>
<dbReference type="Proteomes" id="UP001146120">
    <property type="component" value="Unassembled WGS sequence"/>
</dbReference>
<evidence type="ECO:0000256" key="4">
    <source>
        <dbReference type="SAM" id="MobiDB-lite"/>
    </source>
</evidence>
<feature type="region of interest" description="Disordered" evidence="4">
    <location>
        <begin position="1415"/>
        <end position="1549"/>
    </location>
</feature>
<dbReference type="InterPro" id="IPR038514">
    <property type="entry name" value="AAR2_C_sf"/>
</dbReference>
<dbReference type="Pfam" id="PF05282">
    <property type="entry name" value="AAR2"/>
    <property type="match status" value="1"/>
</dbReference>
<evidence type="ECO:0000259" key="6">
    <source>
        <dbReference type="PROSITE" id="PS51366"/>
    </source>
</evidence>
<comment type="similarity">
    <text evidence="1">Belongs to the eukaryotic initiation factor 4G family.</text>
</comment>
<dbReference type="InterPro" id="IPR003891">
    <property type="entry name" value="Initiation_fac_eIF4g_MI"/>
</dbReference>
<proteinExistence type="inferred from homology"/>
<name>A0AAV2YR91_9STRA</name>
<feature type="compositionally biased region" description="Basic and acidic residues" evidence="4">
    <location>
        <begin position="1434"/>
        <end position="1451"/>
    </location>
</feature>
<dbReference type="Pfam" id="PF20981">
    <property type="entry name" value="AAR2_1st"/>
    <property type="match status" value="1"/>
</dbReference>
<dbReference type="Gene3D" id="1.25.40.550">
    <property type="entry name" value="Aar2, C-terminal domain-like"/>
    <property type="match status" value="1"/>
</dbReference>
<reference evidence="7" key="2">
    <citation type="journal article" date="2023" name="Microbiol Resour">
        <title>Decontamination and Annotation of the Draft Genome Sequence of the Oomycete Lagenidium giganteum ARSEF 373.</title>
        <authorList>
            <person name="Morgan W.R."/>
            <person name="Tartar A."/>
        </authorList>
    </citation>
    <scope>NUCLEOTIDE SEQUENCE</scope>
    <source>
        <strain evidence="7">ARSEF 373</strain>
    </source>
</reference>
<dbReference type="PANTHER" id="PTHR23253:SF9">
    <property type="entry name" value="EUKARYOTIC TRANSLATION INITIATION FACTOR 4 GAMMA 2"/>
    <property type="match status" value="1"/>
</dbReference>
<keyword evidence="8" id="KW-1185">Reference proteome</keyword>
<dbReference type="PANTHER" id="PTHR23253">
    <property type="entry name" value="EUKARYOTIC TRANSLATION INITIATION FACTOR 4 GAMMA"/>
    <property type="match status" value="1"/>
</dbReference>
<dbReference type="GO" id="GO:0016281">
    <property type="term" value="C:eukaryotic translation initiation factor 4F complex"/>
    <property type="evidence" value="ECO:0007669"/>
    <property type="project" value="TreeGrafter"/>
</dbReference>
<keyword evidence="2" id="KW-0396">Initiation factor</keyword>
<dbReference type="InterPro" id="IPR038516">
    <property type="entry name" value="AAR2_N_sf"/>
</dbReference>
<evidence type="ECO:0000256" key="3">
    <source>
        <dbReference type="ARBA" id="ARBA00022917"/>
    </source>
</evidence>
<dbReference type="GO" id="GO:0003729">
    <property type="term" value="F:mRNA binding"/>
    <property type="evidence" value="ECO:0007669"/>
    <property type="project" value="TreeGrafter"/>
</dbReference>
<keyword evidence="3" id="KW-0648">Protein biosynthesis</keyword>
<dbReference type="GO" id="GO:0003743">
    <property type="term" value="F:translation initiation factor activity"/>
    <property type="evidence" value="ECO:0007669"/>
    <property type="project" value="UniProtKB-KW"/>
</dbReference>
<organism evidence="7 8">
    <name type="scientific">Lagenidium giganteum</name>
    <dbReference type="NCBI Taxonomy" id="4803"/>
    <lineage>
        <taxon>Eukaryota</taxon>
        <taxon>Sar</taxon>
        <taxon>Stramenopiles</taxon>
        <taxon>Oomycota</taxon>
        <taxon>Peronosporomycetes</taxon>
        <taxon>Pythiales</taxon>
        <taxon>Pythiaceae</taxon>
    </lineage>
</organism>
<dbReference type="EMBL" id="DAKRPA010000162">
    <property type="protein sequence ID" value="DAZ96615.1"/>
    <property type="molecule type" value="Genomic_DNA"/>
</dbReference>
<keyword evidence="5" id="KW-0732">Signal</keyword>
<feature type="domain" description="MI" evidence="6">
    <location>
        <begin position="1555"/>
        <end position="1683"/>
    </location>
</feature>
<dbReference type="SMART" id="SM00543">
    <property type="entry name" value="MIF4G"/>
    <property type="match status" value="1"/>
</dbReference>
<reference evidence="7" key="1">
    <citation type="submission" date="2022-11" db="EMBL/GenBank/DDBJ databases">
        <authorList>
            <person name="Morgan W.R."/>
            <person name="Tartar A."/>
        </authorList>
    </citation>
    <scope>NUCLEOTIDE SEQUENCE</scope>
    <source>
        <strain evidence="7">ARSEF 373</strain>
    </source>
</reference>
<feature type="compositionally biased region" description="Low complexity" evidence="4">
    <location>
        <begin position="874"/>
        <end position="904"/>
    </location>
</feature>
<dbReference type="Gene3D" id="1.25.40.180">
    <property type="match status" value="3"/>
</dbReference>
<dbReference type="Gene3D" id="2.60.34.20">
    <property type="match status" value="1"/>
</dbReference>
<feature type="signal peptide" evidence="5">
    <location>
        <begin position="1"/>
        <end position="17"/>
    </location>
</feature>
<dbReference type="InterPro" id="IPR016024">
    <property type="entry name" value="ARM-type_fold"/>
</dbReference>
<evidence type="ECO:0000256" key="5">
    <source>
        <dbReference type="SAM" id="SignalP"/>
    </source>
</evidence>
<dbReference type="InterPro" id="IPR033648">
    <property type="entry name" value="AAR2_C"/>
</dbReference>